<dbReference type="GO" id="GO:0003824">
    <property type="term" value="F:catalytic activity"/>
    <property type="evidence" value="ECO:0007669"/>
    <property type="project" value="InterPro"/>
</dbReference>
<dbReference type="Proteomes" id="UP000664218">
    <property type="component" value="Unassembled WGS sequence"/>
</dbReference>
<keyword evidence="2" id="KW-1185">Reference proteome</keyword>
<evidence type="ECO:0000313" key="2">
    <source>
        <dbReference type="Proteomes" id="UP000664218"/>
    </source>
</evidence>
<name>A0A939KKC5_9CLOT</name>
<dbReference type="RefSeq" id="WP_207600466.1">
    <property type="nucleotide sequence ID" value="NZ_JAFNJU010000010.1"/>
</dbReference>
<dbReference type="AlphaFoldDB" id="A0A939KKC5"/>
<sequence>MIILKNTYLTIELTQQGAELLSIKDMEGQEYLLRDEKHWGYYLEFEHPEDLTAMGLDAQTGLLKRNHRPFGKKVTRIDLDKSLFKEDALIFQNLKSEYLSLKSRKTNKEVRFHIREFPFLGIWTTTGSAPFICIEPWVGHADYEDFHGEFMEKEDNVILSPGESATHTYIIEIRY</sequence>
<dbReference type="GO" id="GO:0030246">
    <property type="term" value="F:carbohydrate binding"/>
    <property type="evidence" value="ECO:0007669"/>
    <property type="project" value="InterPro"/>
</dbReference>
<evidence type="ECO:0000313" key="1">
    <source>
        <dbReference type="EMBL" id="MBO1265951.1"/>
    </source>
</evidence>
<dbReference type="SUPFAM" id="SSF74650">
    <property type="entry name" value="Galactose mutarotase-like"/>
    <property type="match status" value="1"/>
</dbReference>
<proteinExistence type="predicted"/>
<dbReference type="InterPro" id="IPR014718">
    <property type="entry name" value="GH-type_carb-bd"/>
</dbReference>
<reference evidence="1" key="1">
    <citation type="submission" date="2021-03" db="EMBL/GenBank/DDBJ databases">
        <title>Proteiniclasticum marinus sp. nov., isolated from tidal flat sediment.</title>
        <authorList>
            <person name="Namirimu T."/>
            <person name="Yang J.-A."/>
            <person name="Yang S.-H."/>
            <person name="Kim Y.-J."/>
            <person name="Kwon K.K."/>
        </authorList>
    </citation>
    <scope>NUCLEOTIDE SEQUENCE</scope>
    <source>
        <strain evidence="1">SCR006</strain>
    </source>
</reference>
<accession>A0A939KKC5</accession>
<comment type="caution">
    <text evidence="1">The sequence shown here is derived from an EMBL/GenBank/DDBJ whole genome shotgun (WGS) entry which is preliminary data.</text>
</comment>
<protein>
    <submittedName>
        <fullName evidence="1">Uncharacterized protein</fullName>
    </submittedName>
</protein>
<gene>
    <name evidence="1" type="ORF">J3A84_13005</name>
</gene>
<dbReference type="InterPro" id="IPR011013">
    <property type="entry name" value="Gal_mutarotase_sf_dom"/>
</dbReference>
<dbReference type="GO" id="GO:0005975">
    <property type="term" value="P:carbohydrate metabolic process"/>
    <property type="evidence" value="ECO:0007669"/>
    <property type="project" value="InterPro"/>
</dbReference>
<organism evidence="1 2">
    <name type="scientific">Proteiniclasticum aestuarii</name>
    <dbReference type="NCBI Taxonomy" id="2817862"/>
    <lineage>
        <taxon>Bacteria</taxon>
        <taxon>Bacillati</taxon>
        <taxon>Bacillota</taxon>
        <taxon>Clostridia</taxon>
        <taxon>Eubacteriales</taxon>
        <taxon>Clostridiaceae</taxon>
        <taxon>Proteiniclasticum</taxon>
    </lineage>
</organism>
<dbReference type="EMBL" id="JAFNJU010000010">
    <property type="protein sequence ID" value="MBO1265951.1"/>
    <property type="molecule type" value="Genomic_DNA"/>
</dbReference>
<dbReference type="Gene3D" id="2.70.98.10">
    <property type="match status" value="1"/>
</dbReference>